<keyword evidence="2" id="KW-1185">Reference proteome</keyword>
<organism evidence="1 2">
    <name type="scientific">Enterobacter agglomerans</name>
    <name type="common">Erwinia herbicola</name>
    <name type="synonym">Pantoea agglomerans</name>
    <dbReference type="NCBI Taxonomy" id="549"/>
    <lineage>
        <taxon>Bacteria</taxon>
        <taxon>Pseudomonadati</taxon>
        <taxon>Pseudomonadota</taxon>
        <taxon>Gammaproteobacteria</taxon>
        <taxon>Enterobacterales</taxon>
        <taxon>Erwiniaceae</taxon>
        <taxon>Pantoea</taxon>
        <taxon>Pantoea agglomerans group</taxon>
    </lineage>
</organism>
<evidence type="ECO:0000313" key="2">
    <source>
        <dbReference type="Proteomes" id="UP000610459"/>
    </source>
</evidence>
<protein>
    <submittedName>
        <fullName evidence="1">Excisionase</fullName>
    </submittedName>
</protein>
<dbReference type="EMBL" id="JACYNR010000041">
    <property type="protein sequence ID" value="MBD8129179.1"/>
    <property type="molecule type" value="Genomic_DNA"/>
</dbReference>
<reference evidence="1 2" key="1">
    <citation type="journal article" date="2020" name="FEMS Microbiol. Ecol.">
        <title>Temporal dynamics of bacterial communities during seed development and maturation.</title>
        <authorList>
            <person name="Chesneau G."/>
            <person name="Torres-Cortes G."/>
            <person name="Briand M."/>
            <person name="Darrasse A."/>
            <person name="Preveaux A."/>
            <person name="Marais C."/>
            <person name="Jacques M.A."/>
            <person name="Shade A."/>
            <person name="Barret M."/>
        </authorList>
    </citation>
    <scope>NUCLEOTIDE SEQUENCE [LARGE SCALE GENOMIC DNA]</scope>
    <source>
        <strain evidence="1 2">CFBP13709</strain>
    </source>
</reference>
<evidence type="ECO:0000313" key="1">
    <source>
        <dbReference type="EMBL" id="MBD8129179.1"/>
    </source>
</evidence>
<accession>A0ACC5PWE4</accession>
<sequence>MKRITLKRWAELNYEPPLPSINSLYIAAQNKRFNPPAEKEFGYWRVWENAVLNKPRTRTRESDPPELLRILNDGKTP</sequence>
<name>A0ACC5PWE4_ENTAG</name>
<proteinExistence type="predicted"/>
<dbReference type="Proteomes" id="UP000610459">
    <property type="component" value="Unassembled WGS sequence"/>
</dbReference>
<comment type="caution">
    <text evidence="1">The sequence shown here is derived from an EMBL/GenBank/DDBJ whole genome shotgun (WGS) entry which is preliminary data.</text>
</comment>
<gene>
    <name evidence="1" type="ORF">IFT41_24095</name>
</gene>